<dbReference type="EMBL" id="CP054492">
    <property type="protein sequence ID" value="QOY52303.1"/>
    <property type="molecule type" value="Genomic_DNA"/>
</dbReference>
<dbReference type="KEGG" id="sbal:HUE88_01000"/>
<name>A0A7S7RNC8_9BACT</name>
<dbReference type="Pfam" id="PF07603">
    <property type="entry name" value="Lcl_C"/>
    <property type="match status" value="1"/>
</dbReference>
<feature type="domain" description="Lcl C-terminal" evidence="2">
    <location>
        <begin position="64"/>
        <end position="171"/>
    </location>
</feature>
<dbReference type="PANTHER" id="PTHR35812">
    <property type="entry name" value="LIPOPROTEIN"/>
    <property type="match status" value="1"/>
</dbReference>
<dbReference type="Proteomes" id="UP000593994">
    <property type="component" value="Chromosome"/>
</dbReference>
<keyword evidence="1" id="KW-0732">Signal</keyword>
<evidence type="ECO:0000313" key="4">
    <source>
        <dbReference type="Proteomes" id="UP000593994"/>
    </source>
</evidence>
<feature type="chain" id="PRO_5032582364" evidence="1">
    <location>
        <begin position="23"/>
        <end position="174"/>
    </location>
</feature>
<reference evidence="3 4" key="1">
    <citation type="submission" date="2020-05" db="EMBL/GenBank/DDBJ databases">
        <title>Sulfurimonas marisnigri, sp. nov., and Sulfurimonas baltica, sp. nov., manganese oxide reducing chemolithoautotrophs of the class Epsilonproteobacteria isolated from the pelagic redoxclines of the Black and Baltic Seas and emended description of the genus Sulfurimonas.</title>
        <authorList>
            <person name="Henkel J.V."/>
            <person name="Laudan C."/>
            <person name="Werner J."/>
            <person name="Neu T."/>
            <person name="Plewe S."/>
            <person name="Sproer C."/>
            <person name="Bunk B."/>
            <person name="Schulz-Vogt H.N."/>
        </authorList>
    </citation>
    <scope>NUCLEOTIDE SEQUENCE [LARGE SCALE GENOMIC DNA]</scope>
    <source>
        <strain evidence="3 4">GD2</strain>
    </source>
</reference>
<proteinExistence type="predicted"/>
<gene>
    <name evidence="3" type="ORF">HUE88_01000</name>
</gene>
<accession>A0A7S7RNC8</accession>
<sequence length="174" mass="20086">MILKLFLFILPLTLFSSEMVWSGDVSGELSQAEYDKVIKDYVDKKYPEIVEAWATFNNGLMWQDNNGLMWQDNEDVLSTMKNWSGAKQYCEDLTLVGFDDWRLPNIDELKSIVDKNRTPAIKKEFKNTISNGYWSSTTNASNTARAWNVYFSNGGQYYYGKASNFYVRCVRAGQ</sequence>
<dbReference type="PANTHER" id="PTHR35812:SF1">
    <property type="entry name" value="LIPOPROTEIN"/>
    <property type="match status" value="1"/>
</dbReference>
<keyword evidence="4" id="KW-1185">Reference proteome</keyword>
<feature type="signal peptide" evidence="1">
    <location>
        <begin position="1"/>
        <end position="22"/>
    </location>
</feature>
<dbReference type="RefSeq" id="WP_194370217.1">
    <property type="nucleotide sequence ID" value="NZ_CP054492.1"/>
</dbReference>
<protein>
    <submittedName>
        <fullName evidence="3">DUF1566 domain-containing protein</fullName>
    </submittedName>
</protein>
<evidence type="ECO:0000313" key="3">
    <source>
        <dbReference type="EMBL" id="QOY52303.1"/>
    </source>
</evidence>
<organism evidence="3 4">
    <name type="scientific">Candidatus Sulfurimonas baltica</name>
    <dbReference type="NCBI Taxonomy" id="2740404"/>
    <lineage>
        <taxon>Bacteria</taxon>
        <taxon>Pseudomonadati</taxon>
        <taxon>Campylobacterota</taxon>
        <taxon>Epsilonproteobacteria</taxon>
        <taxon>Campylobacterales</taxon>
        <taxon>Sulfurimonadaceae</taxon>
        <taxon>Sulfurimonas</taxon>
    </lineage>
</organism>
<dbReference type="AlphaFoldDB" id="A0A7S7RNC8"/>
<evidence type="ECO:0000259" key="2">
    <source>
        <dbReference type="Pfam" id="PF07603"/>
    </source>
</evidence>
<dbReference type="InterPro" id="IPR011460">
    <property type="entry name" value="Lcl_C"/>
</dbReference>
<evidence type="ECO:0000256" key="1">
    <source>
        <dbReference type="SAM" id="SignalP"/>
    </source>
</evidence>